<sequence length="213" mass="24016">MRIKETFIYLLHLIISSEGAVKENRCPDEDLQTECSGFCRVDYNRCRLLCETEYCQSICDREYQNCQDNCPCGANCEEGCKDCNHPLCSSTTTVSTWTTTSQNSDPSNDYVLVIPTYSAQSYIFSGDGEVARSASIDVPRDDYAALSDFAVVRGEFYIFGGDTDHHKIAKLENCRFYEMPTRLFYGYDVASAAIDIDGGQRGFKSFKKITNEL</sequence>
<keyword evidence="1" id="KW-0732">Signal</keyword>
<feature type="signal peptide" evidence="1">
    <location>
        <begin position="1"/>
        <end position="19"/>
    </location>
</feature>
<keyword evidence="3" id="KW-1185">Reference proteome</keyword>
<evidence type="ECO:0000313" key="3">
    <source>
        <dbReference type="Proteomes" id="UP001158576"/>
    </source>
</evidence>
<evidence type="ECO:0000256" key="1">
    <source>
        <dbReference type="SAM" id="SignalP"/>
    </source>
</evidence>
<reference evidence="2 3" key="1">
    <citation type="submission" date="2021-04" db="EMBL/GenBank/DDBJ databases">
        <authorList>
            <person name="Bliznina A."/>
        </authorList>
    </citation>
    <scope>NUCLEOTIDE SEQUENCE [LARGE SCALE GENOMIC DNA]</scope>
</reference>
<accession>A0ABN7T2F5</accession>
<evidence type="ECO:0000313" key="2">
    <source>
        <dbReference type="EMBL" id="CAG5110620.1"/>
    </source>
</evidence>
<proteinExistence type="predicted"/>
<feature type="chain" id="PRO_5045547609" evidence="1">
    <location>
        <begin position="20"/>
        <end position="213"/>
    </location>
</feature>
<dbReference type="Proteomes" id="UP001158576">
    <property type="component" value="Chromosome 2"/>
</dbReference>
<protein>
    <submittedName>
        <fullName evidence="2">Oidioi.mRNA.OKI2018_I69.chr2.g5003.t1.cds</fullName>
    </submittedName>
</protein>
<gene>
    <name evidence="2" type="ORF">OKIOD_LOCUS13768</name>
</gene>
<name>A0ABN7T2F5_OIKDI</name>
<dbReference type="EMBL" id="OU015567">
    <property type="protein sequence ID" value="CAG5110620.1"/>
    <property type="molecule type" value="Genomic_DNA"/>
</dbReference>
<organism evidence="2 3">
    <name type="scientific">Oikopleura dioica</name>
    <name type="common">Tunicate</name>
    <dbReference type="NCBI Taxonomy" id="34765"/>
    <lineage>
        <taxon>Eukaryota</taxon>
        <taxon>Metazoa</taxon>
        <taxon>Chordata</taxon>
        <taxon>Tunicata</taxon>
        <taxon>Appendicularia</taxon>
        <taxon>Copelata</taxon>
        <taxon>Oikopleuridae</taxon>
        <taxon>Oikopleura</taxon>
    </lineage>
</organism>